<dbReference type="InterPro" id="IPR036563">
    <property type="entry name" value="MoaE_sf"/>
</dbReference>
<dbReference type="SUPFAM" id="SSF54690">
    <property type="entry name" value="Molybdopterin synthase subunit MoaE"/>
    <property type="match status" value="1"/>
</dbReference>
<evidence type="ECO:0000256" key="6">
    <source>
        <dbReference type="ARBA" id="ARBA00026066"/>
    </source>
</evidence>
<evidence type="ECO:0000256" key="5">
    <source>
        <dbReference type="ARBA" id="ARBA00023150"/>
    </source>
</evidence>
<dbReference type="RefSeq" id="WP_036363537.1">
    <property type="nucleotide sequence ID" value="NZ_AOMT01000010.1"/>
</dbReference>
<keyword evidence="13" id="KW-1185">Reference proteome</keyword>
<accession>A0A066UEQ6</accession>
<dbReference type="EC" id="2.8.1.12" evidence="3"/>
<dbReference type="EMBL" id="AOMT01000010">
    <property type="protein sequence ID" value="KDN25575.1"/>
    <property type="molecule type" value="Genomic_DNA"/>
</dbReference>
<name>A0A066UEQ6_9GAMM</name>
<dbReference type="OrthoDB" id="9803224at2"/>
<comment type="pathway">
    <text evidence="1">Cofactor biosynthesis; molybdopterin biosynthesis.</text>
</comment>
<dbReference type="GO" id="GO:0030366">
    <property type="term" value="F:molybdopterin synthase activity"/>
    <property type="evidence" value="ECO:0007669"/>
    <property type="project" value="UniProtKB-EC"/>
</dbReference>
<evidence type="ECO:0000256" key="8">
    <source>
        <dbReference type="ARBA" id="ARBA00030407"/>
    </source>
</evidence>
<evidence type="ECO:0000256" key="9">
    <source>
        <dbReference type="ARBA" id="ARBA00030781"/>
    </source>
</evidence>
<dbReference type="Proteomes" id="UP000035860">
    <property type="component" value="Unassembled WGS sequence"/>
</dbReference>
<evidence type="ECO:0000256" key="4">
    <source>
        <dbReference type="ARBA" id="ARBA00013858"/>
    </source>
</evidence>
<comment type="subunit">
    <text evidence="6">Heterotetramer of 2 MoaD subunits and 2 MoaE subunits. Also stable as homodimer. The enzyme changes between these two forms during catalysis.</text>
</comment>
<comment type="catalytic activity">
    <reaction evidence="11">
        <text>2 [molybdopterin-synthase sulfur-carrier protein]-C-terminal-Gly-aminoethanethioate + cyclic pyranopterin phosphate + H2O = molybdopterin + 2 [molybdopterin-synthase sulfur-carrier protein]-C-terminal Gly-Gly + 2 H(+)</text>
        <dbReference type="Rhea" id="RHEA:26333"/>
        <dbReference type="Rhea" id="RHEA-COMP:12202"/>
        <dbReference type="Rhea" id="RHEA-COMP:19907"/>
        <dbReference type="ChEBI" id="CHEBI:15377"/>
        <dbReference type="ChEBI" id="CHEBI:15378"/>
        <dbReference type="ChEBI" id="CHEBI:58698"/>
        <dbReference type="ChEBI" id="CHEBI:59648"/>
        <dbReference type="ChEBI" id="CHEBI:90778"/>
        <dbReference type="ChEBI" id="CHEBI:232372"/>
        <dbReference type="EC" id="2.8.1.12"/>
    </reaction>
</comment>
<dbReference type="Gene3D" id="3.90.1170.40">
    <property type="entry name" value="Molybdopterin biosynthesis MoaE subunit"/>
    <property type="match status" value="1"/>
</dbReference>
<evidence type="ECO:0000313" key="12">
    <source>
        <dbReference type="EMBL" id="KDN25575.1"/>
    </source>
</evidence>
<evidence type="ECO:0000256" key="2">
    <source>
        <dbReference type="ARBA" id="ARBA00005426"/>
    </source>
</evidence>
<protein>
    <recommendedName>
        <fullName evidence="4">Molybdopterin synthase catalytic subunit</fullName>
        <ecNumber evidence="3">2.8.1.12</ecNumber>
    </recommendedName>
    <alternativeName>
        <fullName evidence="9">MPT synthase subunit 2</fullName>
    </alternativeName>
    <alternativeName>
        <fullName evidence="7">Molybdenum cofactor biosynthesis protein E</fullName>
    </alternativeName>
    <alternativeName>
        <fullName evidence="8">Molybdopterin-converting factor large subunit</fullName>
    </alternativeName>
    <alternativeName>
        <fullName evidence="10">Molybdopterin-converting factor subunit 2</fullName>
    </alternativeName>
</protein>
<evidence type="ECO:0000256" key="1">
    <source>
        <dbReference type="ARBA" id="ARBA00005046"/>
    </source>
</evidence>
<evidence type="ECO:0000256" key="3">
    <source>
        <dbReference type="ARBA" id="ARBA00011950"/>
    </source>
</evidence>
<dbReference type="eggNOG" id="COG0314">
    <property type="taxonomic scope" value="Bacteria"/>
</dbReference>
<dbReference type="GO" id="GO:0006777">
    <property type="term" value="P:Mo-molybdopterin cofactor biosynthetic process"/>
    <property type="evidence" value="ECO:0007669"/>
    <property type="project" value="UniProtKB-KW"/>
</dbReference>
<dbReference type="AlphaFoldDB" id="A0A066UEQ6"/>
<dbReference type="InterPro" id="IPR003448">
    <property type="entry name" value="Mopterin_biosynth_MoaE"/>
</dbReference>
<organism evidence="12 13">
    <name type="scientific">Moraxella bovoculi 237</name>
    <dbReference type="NCBI Taxonomy" id="743974"/>
    <lineage>
        <taxon>Bacteria</taxon>
        <taxon>Pseudomonadati</taxon>
        <taxon>Pseudomonadota</taxon>
        <taxon>Gammaproteobacteria</taxon>
        <taxon>Moraxellales</taxon>
        <taxon>Moraxellaceae</taxon>
        <taxon>Moraxella</taxon>
    </lineage>
</organism>
<keyword evidence="5" id="KW-0501">Molybdenum cofactor biosynthesis</keyword>
<evidence type="ECO:0000256" key="7">
    <source>
        <dbReference type="ARBA" id="ARBA00029745"/>
    </source>
</evidence>
<evidence type="ECO:0000313" key="13">
    <source>
        <dbReference type="Proteomes" id="UP000035860"/>
    </source>
</evidence>
<dbReference type="CDD" id="cd00756">
    <property type="entry name" value="MoaE"/>
    <property type="match status" value="1"/>
</dbReference>
<evidence type="ECO:0000256" key="11">
    <source>
        <dbReference type="ARBA" id="ARBA00049878"/>
    </source>
</evidence>
<dbReference type="UniPathway" id="UPA00344"/>
<reference evidence="12 13" key="1">
    <citation type="journal article" date="2014" name="Genome Announc.">
        <title>Draft Genome Sequence of Moraxella bovoculi Strain 237T (ATCC BAA-1259T) Isolated from a Calf with Infectious Bovine Keratoconjunctivitis.</title>
        <authorList>
            <person name="Calcutt M.J."/>
            <person name="Foecking M.F."/>
            <person name="Martin N.T."/>
            <person name="Mhlanga-Mutangadura T."/>
            <person name="Reilly T.J."/>
        </authorList>
    </citation>
    <scope>NUCLEOTIDE SEQUENCE [LARGE SCALE GENOMIC DNA]</scope>
    <source>
        <strain evidence="12 13">237</strain>
    </source>
</reference>
<proteinExistence type="inferred from homology"/>
<dbReference type="PANTHER" id="PTHR23404">
    <property type="entry name" value="MOLYBDOPTERIN SYNTHASE RELATED"/>
    <property type="match status" value="1"/>
</dbReference>
<evidence type="ECO:0000256" key="10">
    <source>
        <dbReference type="ARBA" id="ARBA00032474"/>
    </source>
</evidence>
<comment type="caution">
    <text evidence="12">The sequence shown here is derived from an EMBL/GenBank/DDBJ whole genome shotgun (WGS) entry which is preliminary data.</text>
</comment>
<comment type="similarity">
    <text evidence="2">Belongs to the MoaE family.</text>
</comment>
<sequence length="162" mass="18166">MKTVHDNALITSLPKDEAYELARVDGFALSDCLIDDRLLKSYLLNDTAGALVTFEGWVRNHNNKRAVSRLTYYGYEQLAINHGAKLIREAKAKFDITHAVAIHRLGELGIGDMAVWVGVCASHRTPAFDACEWLLNAIKADIPVWKQEFYDDDSSLWLSNNG</sequence>
<dbReference type="Pfam" id="PF02391">
    <property type="entry name" value="MoaE"/>
    <property type="match status" value="1"/>
</dbReference>
<gene>
    <name evidence="12" type="ORF">MBO_03252</name>
</gene>